<dbReference type="InterPro" id="IPR009799">
    <property type="entry name" value="EthD_dom"/>
</dbReference>
<evidence type="ECO:0000259" key="1">
    <source>
        <dbReference type="Pfam" id="PF07110"/>
    </source>
</evidence>
<dbReference type="Pfam" id="PF07110">
    <property type="entry name" value="EthD"/>
    <property type="match status" value="1"/>
</dbReference>
<dbReference type="Gene3D" id="3.30.70.100">
    <property type="match status" value="1"/>
</dbReference>
<dbReference type="GO" id="GO:0016491">
    <property type="term" value="F:oxidoreductase activity"/>
    <property type="evidence" value="ECO:0007669"/>
    <property type="project" value="InterPro"/>
</dbReference>
<dbReference type="EMBL" id="CAFBMQ010000023">
    <property type="protein sequence ID" value="CAB4901436.1"/>
    <property type="molecule type" value="Genomic_DNA"/>
</dbReference>
<evidence type="ECO:0000313" key="2">
    <source>
        <dbReference type="EMBL" id="CAB4901436.1"/>
    </source>
</evidence>
<dbReference type="NCBIfam" id="TIGR02118">
    <property type="entry name" value="EthD family reductase"/>
    <property type="match status" value="1"/>
</dbReference>
<dbReference type="SUPFAM" id="SSF54909">
    <property type="entry name" value="Dimeric alpha+beta barrel"/>
    <property type="match status" value="1"/>
</dbReference>
<dbReference type="InterPro" id="IPR011008">
    <property type="entry name" value="Dimeric_a/b-barrel"/>
</dbReference>
<name>A0A6J7G2F1_9ZZZZ</name>
<gene>
    <name evidence="2" type="ORF">UFOPK3609_00301</name>
</gene>
<organism evidence="2">
    <name type="scientific">freshwater metagenome</name>
    <dbReference type="NCBI Taxonomy" id="449393"/>
    <lineage>
        <taxon>unclassified sequences</taxon>
        <taxon>metagenomes</taxon>
        <taxon>ecological metagenomes</taxon>
    </lineage>
</organism>
<feature type="domain" description="EthD" evidence="1">
    <location>
        <begin position="11"/>
        <end position="90"/>
    </location>
</feature>
<protein>
    <submittedName>
        <fullName evidence="2">Unannotated protein</fullName>
    </submittedName>
</protein>
<accession>A0A6J7G2F1</accession>
<sequence>MTHTLIALYAQPEDPAAFDRHYAETHSRLGLAFPGLRSFTGTHPAPGPDGAPAPFHFVAVLEFDDQAALDAAMAGPEGQAAVADLANFAGAGVTLVSGETTVYREPVRG</sequence>
<reference evidence="2" key="1">
    <citation type="submission" date="2020-05" db="EMBL/GenBank/DDBJ databases">
        <authorList>
            <person name="Chiriac C."/>
            <person name="Salcher M."/>
            <person name="Ghai R."/>
            <person name="Kavagutti S V."/>
        </authorList>
    </citation>
    <scope>NUCLEOTIDE SEQUENCE</scope>
</reference>
<dbReference type="AlphaFoldDB" id="A0A6J7G2F1"/>
<proteinExistence type="predicted"/>